<keyword evidence="4" id="KW-1185">Reference proteome</keyword>
<accession>A0A0M3AR55</accession>
<evidence type="ECO:0000313" key="3">
    <source>
        <dbReference type="EMBL" id="KKW92320.1"/>
    </source>
</evidence>
<keyword evidence="2" id="KW-0812">Transmembrane</keyword>
<organism evidence="3 4">
    <name type="scientific">Sphingobium chungbukense</name>
    <dbReference type="NCBI Taxonomy" id="56193"/>
    <lineage>
        <taxon>Bacteria</taxon>
        <taxon>Pseudomonadati</taxon>
        <taxon>Pseudomonadota</taxon>
        <taxon>Alphaproteobacteria</taxon>
        <taxon>Sphingomonadales</taxon>
        <taxon>Sphingomonadaceae</taxon>
        <taxon>Sphingobium</taxon>
    </lineage>
</organism>
<feature type="transmembrane region" description="Helical" evidence="2">
    <location>
        <begin position="98"/>
        <end position="116"/>
    </location>
</feature>
<proteinExistence type="predicted"/>
<sequence length="147" mass="15412">MVEGKQRQANPGPPNRKFGNGIFPPCRLADGSAGAISRFEPKLAFSLGRPSSPVTRWSKLPLRSMHPGLGRDIHCRPPVAAKTTEGKNAMTAFLKSDLFLRFLGGFAIGAIGVFILQPNDDHSALTSPAMAASASATPASTADNAAL</sequence>
<keyword evidence="2" id="KW-1133">Transmembrane helix</keyword>
<gene>
    <name evidence="3" type="ORF">YP76_10385</name>
</gene>
<dbReference type="Proteomes" id="UP000033874">
    <property type="component" value="Unassembled WGS sequence"/>
</dbReference>
<evidence type="ECO:0000313" key="4">
    <source>
        <dbReference type="Proteomes" id="UP000033874"/>
    </source>
</evidence>
<reference evidence="3 4" key="1">
    <citation type="submission" date="2015-04" db="EMBL/GenBank/DDBJ databases">
        <title>Genome sequence of aromatic hydrocarbons-degrading Sphingobium chungbukense DJ77.</title>
        <authorList>
            <person name="Kim Y.-C."/>
            <person name="Chae J.-C."/>
        </authorList>
    </citation>
    <scope>NUCLEOTIDE SEQUENCE [LARGE SCALE GENOMIC DNA]</scope>
    <source>
        <strain evidence="3 4">DJ77</strain>
    </source>
</reference>
<protein>
    <submittedName>
        <fullName evidence="3">Uncharacterized protein</fullName>
    </submittedName>
</protein>
<name>A0A0M3AR55_9SPHN</name>
<dbReference type="STRING" id="56193.YP76_10385"/>
<evidence type="ECO:0000256" key="2">
    <source>
        <dbReference type="SAM" id="Phobius"/>
    </source>
</evidence>
<dbReference type="AlphaFoldDB" id="A0A0M3AR55"/>
<comment type="caution">
    <text evidence="3">The sequence shown here is derived from an EMBL/GenBank/DDBJ whole genome shotgun (WGS) entry which is preliminary data.</text>
</comment>
<keyword evidence="2" id="KW-0472">Membrane</keyword>
<dbReference type="PATRIC" id="fig|56193.3.peg.2153"/>
<feature type="region of interest" description="Disordered" evidence="1">
    <location>
        <begin position="1"/>
        <end position="21"/>
    </location>
</feature>
<evidence type="ECO:0000256" key="1">
    <source>
        <dbReference type="SAM" id="MobiDB-lite"/>
    </source>
</evidence>
<dbReference type="EMBL" id="LBIC01000004">
    <property type="protein sequence ID" value="KKW92320.1"/>
    <property type="molecule type" value="Genomic_DNA"/>
</dbReference>